<sequence length="173" mass="19436">MSNYYTLLQMGSDPSSLHFQDSEGRQAFTVITVDQNANPVVKVAREAQWSQQHPDIMGPESAFLYLGPGGTRGYMVYGNGKELKMADHLRQTNQGSPSRYFTTLAGRELKWRLCPDRMECVDGRSIVAVWAPGESEDRSSAHLTLQHSTLSYVTELVTTLILNRMAQHLNWDA</sequence>
<dbReference type="STRING" id="1036808.A0A0C3DB32"/>
<evidence type="ECO:0000313" key="1">
    <source>
        <dbReference type="EMBL" id="KIM57945.1"/>
    </source>
</evidence>
<name>A0A0C3DB32_9AGAM</name>
<proteinExistence type="predicted"/>
<evidence type="ECO:0000313" key="2">
    <source>
        <dbReference type="Proteomes" id="UP000053989"/>
    </source>
</evidence>
<keyword evidence="2" id="KW-1185">Reference proteome</keyword>
<dbReference type="OrthoDB" id="3168860at2759"/>
<dbReference type="InParanoid" id="A0A0C3DB32"/>
<dbReference type="Proteomes" id="UP000053989">
    <property type="component" value="Unassembled WGS sequence"/>
</dbReference>
<reference evidence="1 2" key="1">
    <citation type="submission" date="2014-04" db="EMBL/GenBank/DDBJ databases">
        <authorList>
            <consortium name="DOE Joint Genome Institute"/>
            <person name="Kuo A."/>
            <person name="Kohler A."/>
            <person name="Nagy L.G."/>
            <person name="Floudas D."/>
            <person name="Copeland A."/>
            <person name="Barry K.W."/>
            <person name="Cichocki N."/>
            <person name="Veneault-Fourrey C."/>
            <person name="LaButti K."/>
            <person name="Lindquist E.A."/>
            <person name="Lipzen A."/>
            <person name="Lundell T."/>
            <person name="Morin E."/>
            <person name="Murat C."/>
            <person name="Sun H."/>
            <person name="Tunlid A."/>
            <person name="Henrissat B."/>
            <person name="Grigoriev I.V."/>
            <person name="Hibbett D.S."/>
            <person name="Martin F."/>
            <person name="Nordberg H.P."/>
            <person name="Cantor M.N."/>
            <person name="Hua S.X."/>
        </authorList>
    </citation>
    <scope>NUCLEOTIDE SEQUENCE [LARGE SCALE GENOMIC DNA]</scope>
    <source>
        <strain evidence="1 2">Foug A</strain>
    </source>
</reference>
<dbReference type="AlphaFoldDB" id="A0A0C3DB32"/>
<accession>A0A0C3DB32</accession>
<reference evidence="2" key="2">
    <citation type="submission" date="2015-01" db="EMBL/GenBank/DDBJ databases">
        <title>Evolutionary Origins and Diversification of the Mycorrhizal Mutualists.</title>
        <authorList>
            <consortium name="DOE Joint Genome Institute"/>
            <consortium name="Mycorrhizal Genomics Consortium"/>
            <person name="Kohler A."/>
            <person name="Kuo A."/>
            <person name="Nagy L.G."/>
            <person name="Floudas D."/>
            <person name="Copeland A."/>
            <person name="Barry K.W."/>
            <person name="Cichocki N."/>
            <person name="Veneault-Fourrey C."/>
            <person name="LaButti K."/>
            <person name="Lindquist E.A."/>
            <person name="Lipzen A."/>
            <person name="Lundell T."/>
            <person name="Morin E."/>
            <person name="Murat C."/>
            <person name="Riley R."/>
            <person name="Ohm R."/>
            <person name="Sun H."/>
            <person name="Tunlid A."/>
            <person name="Henrissat B."/>
            <person name="Grigoriev I.V."/>
            <person name="Hibbett D.S."/>
            <person name="Martin F."/>
        </authorList>
    </citation>
    <scope>NUCLEOTIDE SEQUENCE [LARGE SCALE GENOMIC DNA]</scope>
    <source>
        <strain evidence="2">Foug A</strain>
    </source>
</reference>
<organism evidence="1 2">
    <name type="scientific">Scleroderma citrinum Foug A</name>
    <dbReference type="NCBI Taxonomy" id="1036808"/>
    <lineage>
        <taxon>Eukaryota</taxon>
        <taxon>Fungi</taxon>
        <taxon>Dikarya</taxon>
        <taxon>Basidiomycota</taxon>
        <taxon>Agaricomycotina</taxon>
        <taxon>Agaricomycetes</taxon>
        <taxon>Agaricomycetidae</taxon>
        <taxon>Boletales</taxon>
        <taxon>Sclerodermatineae</taxon>
        <taxon>Sclerodermataceae</taxon>
        <taxon>Scleroderma</taxon>
    </lineage>
</organism>
<dbReference type="EMBL" id="KN822093">
    <property type="protein sequence ID" value="KIM57945.1"/>
    <property type="molecule type" value="Genomic_DNA"/>
</dbReference>
<protein>
    <submittedName>
        <fullName evidence="1">Uncharacterized protein</fullName>
    </submittedName>
</protein>
<gene>
    <name evidence="1" type="ORF">SCLCIDRAFT_28466</name>
</gene>
<dbReference type="HOGENOM" id="CLU_132776_0_0_1"/>